<dbReference type="GO" id="GO:0046872">
    <property type="term" value="F:metal ion binding"/>
    <property type="evidence" value="ECO:0007669"/>
    <property type="project" value="UniProtKB-KW"/>
</dbReference>
<evidence type="ECO:0000256" key="3">
    <source>
        <dbReference type="ARBA" id="ARBA00022801"/>
    </source>
</evidence>
<keyword evidence="4" id="KW-0106">Calcium</keyword>
<sequence precursor="true">MFKQISLALCMLALVSGQAYSDQPNVIFVMVDDISHNSFSYYKADGPRTPFIDDLARKSARLTDFHVSPTCSPTRASLMTGRYNAVTGVWHTIYQRNQLRADEITMADVFKHNGYATGLFWKWHLGDNYPFRPKDRGFDHVVWTKAGGVGQSSDYWGNMQTRLSAWINDELVVMEDEDDGIEGAFSTNFFFNRAMEWIEERANENQPFFAYIPTATVHDPFHLPPDARDGVDAVTGSIENIDKNMGRLLKFLDEKGIANNTILVFTTDNGGHGDDTPLRGGKGSQFDGGSRVPCFVRWPAGGVGGLGKGHDVTPLTAHIDWLPTFMDMLGFEDLPDRPGNLAIHGQSFKNFLDTDLSNDPGPEFKNRTIVIENMRTENAEKHKKYSAKKDIWNGNKITNKWRLVRGSAKGRYELYDVLGDEAQEENLIENKAHEGVAEDLKAEYEKYWDLVARRSDEYTRIILGHSSEPVTQLNSHDFHSRYIWNHAIVATGKTGSGFIAVEFSEPGTYHFDLRRWPKEIEDQTTLTTAPDGVVYDGKTESVPLDIASARIKIWNGDEVYVDTRKNAEAGADGIPFVVESLPAGPAFIQTWFYNFAGEPEGAVYYNYARREVSQK</sequence>
<dbReference type="InterPro" id="IPR024607">
    <property type="entry name" value="Sulfatase_CS"/>
</dbReference>
<dbReference type="InterPro" id="IPR050738">
    <property type="entry name" value="Sulfatase"/>
</dbReference>
<feature type="signal peptide" evidence="5">
    <location>
        <begin position="1"/>
        <end position="21"/>
    </location>
</feature>
<evidence type="ECO:0000259" key="6">
    <source>
        <dbReference type="Pfam" id="PF00884"/>
    </source>
</evidence>
<dbReference type="InterPro" id="IPR017850">
    <property type="entry name" value="Alkaline_phosphatase_core_sf"/>
</dbReference>
<keyword evidence="2" id="KW-0479">Metal-binding</keyword>
<dbReference type="Pfam" id="PF00884">
    <property type="entry name" value="Sulfatase"/>
    <property type="match status" value="1"/>
</dbReference>
<keyword evidence="3 7" id="KW-0378">Hydrolase</keyword>
<dbReference type="GO" id="GO:0004065">
    <property type="term" value="F:arylsulfatase activity"/>
    <property type="evidence" value="ECO:0007669"/>
    <property type="project" value="UniProtKB-EC"/>
</dbReference>
<dbReference type="PANTHER" id="PTHR42693:SF53">
    <property type="entry name" value="ENDO-4-O-SULFATASE"/>
    <property type="match status" value="1"/>
</dbReference>
<feature type="chain" id="PRO_5022183464" evidence="5">
    <location>
        <begin position="22"/>
        <end position="615"/>
    </location>
</feature>
<evidence type="ECO:0000256" key="4">
    <source>
        <dbReference type="ARBA" id="ARBA00022837"/>
    </source>
</evidence>
<reference evidence="7 8" key="1">
    <citation type="submission" date="2019-02" db="EMBL/GenBank/DDBJ databases">
        <title>Deep-cultivation of Planctomycetes and their phenomic and genomic characterization uncovers novel biology.</title>
        <authorList>
            <person name="Wiegand S."/>
            <person name="Jogler M."/>
            <person name="Boedeker C."/>
            <person name="Pinto D."/>
            <person name="Vollmers J."/>
            <person name="Rivas-Marin E."/>
            <person name="Kohn T."/>
            <person name="Peeters S.H."/>
            <person name="Heuer A."/>
            <person name="Rast P."/>
            <person name="Oberbeckmann S."/>
            <person name="Bunk B."/>
            <person name="Jeske O."/>
            <person name="Meyerdierks A."/>
            <person name="Storesund J.E."/>
            <person name="Kallscheuer N."/>
            <person name="Luecker S."/>
            <person name="Lage O.M."/>
            <person name="Pohl T."/>
            <person name="Merkel B.J."/>
            <person name="Hornburger P."/>
            <person name="Mueller R.-W."/>
            <person name="Bruemmer F."/>
            <person name="Labrenz M."/>
            <person name="Spormann A.M."/>
            <person name="Op den Camp H."/>
            <person name="Overmann J."/>
            <person name="Amann R."/>
            <person name="Jetten M.S.M."/>
            <person name="Mascher T."/>
            <person name="Medema M.H."/>
            <person name="Devos D.P."/>
            <person name="Kaster A.-K."/>
            <person name="Ovreas L."/>
            <person name="Rohde M."/>
            <person name="Galperin M.Y."/>
            <person name="Jogler C."/>
        </authorList>
    </citation>
    <scope>NUCLEOTIDE SEQUENCE [LARGE SCALE GENOMIC DNA]</scope>
    <source>
        <strain evidence="7 8">HG15A2</strain>
    </source>
</reference>
<dbReference type="Gene3D" id="3.40.720.10">
    <property type="entry name" value="Alkaline Phosphatase, subunit A"/>
    <property type="match status" value="2"/>
</dbReference>
<gene>
    <name evidence="7" type="primary">atsA_31</name>
    <name evidence="7" type="ORF">HG15A2_43170</name>
</gene>
<organism evidence="7 8">
    <name type="scientific">Adhaeretor mobilis</name>
    <dbReference type="NCBI Taxonomy" id="1930276"/>
    <lineage>
        <taxon>Bacteria</taxon>
        <taxon>Pseudomonadati</taxon>
        <taxon>Planctomycetota</taxon>
        <taxon>Planctomycetia</taxon>
        <taxon>Pirellulales</taxon>
        <taxon>Lacipirellulaceae</taxon>
        <taxon>Adhaeretor</taxon>
    </lineage>
</organism>
<proteinExistence type="inferred from homology"/>
<dbReference type="EMBL" id="CP036263">
    <property type="protein sequence ID" value="QDT00975.1"/>
    <property type="molecule type" value="Genomic_DNA"/>
</dbReference>
<feature type="domain" description="Sulfatase N-terminal" evidence="6">
    <location>
        <begin position="24"/>
        <end position="330"/>
    </location>
</feature>
<evidence type="ECO:0000313" key="7">
    <source>
        <dbReference type="EMBL" id="QDT00975.1"/>
    </source>
</evidence>
<name>A0A517N1G7_9BACT</name>
<accession>A0A517N1G7</accession>
<dbReference type="SUPFAM" id="SSF53649">
    <property type="entry name" value="Alkaline phosphatase-like"/>
    <property type="match status" value="1"/>
</dbReference>
<dbReference type="RefSeq" id="WP_145062846.1">
    <property type="nucleotide sequence ID" value="NZ_CP036263.1"/>
</dbReference>
<evidence type="ECO:0000256" key="1">
    <source>
        <dbReference type="ARBA" id="ARBA00008779"/>
    </source>
</evidence>
<dbReference type="EC" id="3.1.6.1" evidence="7"/>
<dbReference type="OrthoDB" id="9762324at2"/>
<dbReference type="InterPro" id="IPR000917">
    <property type="entry name" value="Sulfatase_N"/>
</dbReference>
<evidence type="ECO:0000256" key="5">
    <source>
        <dbReference type="SAM" id="SignalP"/>
    </source>
</evidence>
<keyword evidence="8" id="KW-1185">Reference proteome</keyword>
<evidence type="ECO:0000313" key="8">
    <source>
        <dbReference type="Proteomes" id="UP000319852"/>
    </source>
</evidence>
<dbReference type="Proteomes" id="UP000319852">
    <property type="component" value="Chromosome"/>
</dbReference>
<dbReference type="PROSITE" id="PS00523">
    <property type="entry name" value="SULFATASE_1"/>
    <property type="match status" value="1"/>
</dbReference>
<keyword evidence="5" id="KW-0732">Signal</keyword>
<dbReference type="KEGG" id="amob:HG15A2_43170"/>
<dbReference type="PANTHER" id="PTHR42693">
    <property type="entry name" value="ARYLSULFATASE FAMILY MEMBER"/>
    <property type="match status" value="1"/>
</dbReference>
<evidence type="ECO:0000256" key="2">
    <source>
        <dbReference type="ARBA" id="ARBA00022723"/>
    </source>
</evidence>
<dbReference type="AlphaFoldDB" id="A0A517N1G7"/>
<protein>
    <submittedName>
        <fullName evidence="7">Arylsulfatase</fullName>
        <ecNumber evidence="7">3.1.6.1</ecNumber>
    </submittedName>
</protein>
<comment type="similarity">
    <text evidence="1">Belongs to the sulfatase family.</text>
</comment>